<dbReference type="Gene3D" id="3.30.200.20">
    <property type="entry name" value="Phosphorylase Kinase, domain 1"/>
    <property type="match status" value="1"/>
</dbReference>
<dbReference type="GO" id="GO:0005524">
    <property type="term" value="F:ATP binding"/>
    <property type="evidence" value="ECO:0007669"/>
    <property type="project" value="UniProtKB-KW"/>
</dbReference>
<dbReference type="Pfam" id="PF00169">
    <property type="entry name" value="PH"/>
    <property type="match status" value="1"/>
</dbReference>
<keyword evidence="4 10" id="KW-0418">Kinase</keyword>
<keyword evidence="3 6" id="KW-0547">Nucleotide-binding</keyword>
<gene>
    <name evidence="10" type="ORF">RFI_13212</name>
</gene>
<feature type="domain" description="PH" evidence="8">
    <location>
        <begin position="34"/>
        <end position="127"/>
    </location>
</feature>
<dbReference type="InterPro" id="IPR030616">
    <property type="entry name" value="Aur-like"/>
</dbReference>
<protein>
    <submittedName>
        <fullName evidence="10">Protein kinase domain containing protein</fullName>
    </submittedName>
</protein>
<keyword evidence="5 6" id="KW-0067">ATP-binding</keyword>
<evidence type="ECO:0000256" key="4">
    <source>
        <dbReference type="ARBA" id="ARBA00022777"/>
    </source>
</evidence>
<evidence type="ECO:0000259" key="8">
    <source>
        <dbReference type="PROSITE" id="PS50003"/>
    </source>
</evidence>
<name>X6ND98_RETFI</name>
<keyword evidence="2" id="KW-0808">Transferase</keyword>
<evidence type="ECO:0000256" key="7">
    <source>
        <dbReference type="SAM" id="MobiDB-lite"/>
    </source>
</evidence>
<feature type="non-terminal residue" evidence="10">
    <location>
        <position position="241"/>
    </location>
</feature>
<dbReference type="Pfam" id="PF00069">
    <property type="entry name" value="Pkinase"/>
    <property type="match status" value="1"/>
</dbReference>
<dbReference type="Gene3D" id="2.30.29.30">
    <property type="entry name" value="Pleckstrin-homology domain (PH domain)/Phosphotyrosine-binding domain (PTB)"/>
    <property type="match status" value="1"/>
</dbReference>
<evidence type="ECO:0000313" key="10">
    <source>
        <dbReference type="EMBL" id="ETO23946.1"/>
    </source>
</evidence>
<dbReference type="SUPFAM" id="SSF50729">
    <property type="entry name" value="PH domain-like"/>
    <property type="match status" value="1"/>
</dbReference>
<evidence type="ECO:0000256" key="3">
    <source>
        <dbReference type="ARBA" id="ARBA00022741"/>
    </source>
</evidence>
<feature type="region of interest" description="Disordered" evidence="7">
    <location>
        <begin position="1"/>
        <end position="30"/>
    </location>
</feature>
<evidence type="ECO:0000256" key="5">
    <source>
        <dbReference type="ARBA" id="ARBA00022840"/>
    </source>
</evidence>
<dbReference type="SMART" id="SM00233">
    <property type="entry name" value="PH"/>
    <property type="match status" value="1"/>
</dbReference>
<keyword evidence="11" id="KW-1185">Reference proteome</keyword>
<organism evidence="10 11">
    <name type="scientific">Reticulomyxa filosa</name>
    <dbReference type="NCBI Taxonomy" id="46433"/>
    <lineage>
        <taxon>Eukaryota</taxon>
        <taxon>Sar</taxon>
        <taxon>Rhizaria</taxon>
        <taxon>Retaria</taxon>
        <taxon>Foraminifera</taxon>
        <taxon>Monothalamids</taxon>
        <taxon>Reticulomyxidae</taxon>
        <taxon>Reticulomyxa</taxon>
    </lineage>
</organism>
<dbReference type="InterPro" id="IPR011009">
    <property type="entry name" value="Kinase-like_dom_sf"/>
</dbReference>
<evidence type="ECO:0000256" key="6">
    <source>
        <dbReference type="PIRSR" id="PIRSR630616-2"/>
    </source>
</evidence>
<evidence type="ECO:0000256" key="1">
    <source>
        <dbReference type="ARBA" id="ARBA00022527"/>
    </source>
</evidence>
<dbReference type="Proteomes" id="UP000023152">
    <property type="component" value="Unassembled WGS sequence"/>
</dbReference>
<dbReference type="GO" id="GO:0004674">
    <property type="term" value="F:protein serine/threonine kinase activity"/>
    <property type="evidence" value="ECO:0007669"/>
    <property type="project" value="UniProtKB-KW"/>
</dbReference>
<dbReference type="SUPFAM" id="SSF56112">
    <property type="entry name" value="Protein kinase-like (PK-like)"/>
    <property type="match status" value="1"/>
</dbReference>
<evidence type="ECO:0000256" key="2">
    <source>
        <dbReference type="ARBA" id="ARBA00022679"/>
    </source>
</evidence>
<accession>X6ND98</accession>
<dbReference type="PANTHER" id="PTHR24350">
    <property type="entry name" value="SERINE/THREONINE-PROTEIN KINASE IAL-RELATED"/>
    <property type="match status" value="1"/>
</dbReference>
<comment type="caution">
    <text evidence="10">The sequence shown here is derived from an EMBL/GenBank/DDBJ whole genome shotgun (WGS) entry which is preliminary data.</text>
</comment>
<dbReference type="InterPro" id="IPR011993">
    <property type="entry name" value="PH-like_dom_sf"/>
</dbReference>
<feature type="compositionally biased region" description="Basic and acidic residues" evidence="7">
    <location>
        <begin position="21"/>
        <end position="30"/>
    </location>
</feature>
<reference evidence="10 11" key="1">
    <citation type="journal article" date="2013" name="Curr. Biol.">
        <title>The Genome of the Foraminiferan Reticulomyxa filosa.</title>
        <authorList>
            <person name="Glockner G."/>
            <person name="Hulsmann N."/>
            <person name="Schleicher M."/>
            <person name="Noegel A.A."/>
            <person name="Eichinger L."/>
            <person name="Gallinger C."/>
            <person name="Pawlowski J."/>
            <person name="Sierra R."/>
            <person name="Euteneuer U."/>
            <person name="Pillet L."/>
            <person name="Moustafa A."/>
            <person name="Platzer M."/>
            <person name="Groth M."/>
            <person name="Szafranski K."/>
            <person name="Schliwa M."/>
        </authorList>
    </citation>
    <scope>NUCLEOTIDE SEQUENCE [LARGE SCALE GENOMIC DNA]</scope>
</reference>
<dbReference type="InterPro" id="IPR000719">
    <property type="entry name" value="Prot_kinase_dom"/>
</dbReference>
<dbReference type="AlphaFoldDB" id="X6ND98"/>
<feature type="binding site" evidence="6">
    <location>
        <position position="165"/>
    </location>
    <ligand>
        <name>ATP</name>
        <dbReference type="ChEBI" id="CHEBI:30616"/>
    </ligand>
</feature>
<keyword evidence="1" id="KW-0723">Serine/threonine-protein kinase</keyword>
<evidence type="ECO:0000259" key="9">
    <source>
        <dbReference type="PROSITE" id="PS50011"/>
    </source>
</evidence>
<dbReference type="PROSITE" id="PS50011">
    <property type="entry name" value="PROTEIN_KINASE_DOM"/>
    <property type="match status" value="1"/>
</dbReference>
<dbReference type="InterPro" id="IPR001849">
    <property type="entry name" value="PH_domain"/>
</dbReference>
<sequence>MATSALKHGRYESAPTDPVDDVLKERGKSPFPKQKEFSGYLDVRTRSTKSWKRRYFALSNNFLLMAETEHAKVLERVISLEGTTIKNSMKTSKLTFELLSKKKRYTFRAANTTECSAWLTHIQKASKLHIKDVYKFEELLGQNDDGTTKVVSARHRVSNEEVAVKAISKRHYDARQLQNEVLILRRLDHPNVVKLYDLFETKNTVYLVMEKLRKQFFFLCLNSRCIRFFFFEIKKKGERIL</sequence>
<dbReference type="OrthoDB" id="40902at2759"/>
<dbReference type="PROSITE" id="PS50003">
    <property type="entry name" value="PH_DOMAIN"/>
    <property type="match status" value="1"/>
</dbReference>
<feature type="domain" description="Protein kinase" evidence="9">
    <location>
        <begin position="134"/>
        <end position="241"/>
    </location>
</feature>
<evidence type="ECO:0000313" key="11">
    <source>
        <dbReference type="Proteomes" id="UP000023152"/>
    </source>
</evidence>
<dbReference type="EMBL" id="ASPP01009583">
    <property type="protein sequence ID" value="ETO23946.1"/>
    <property type="molecule type" value="Genomic_DNA"/>
</dbReference>
<proteinExistence type="predicted"/>